<accession>A0A2H3CMP6</accession>
<reference evidence="2" key="1">
    <citation type="journal article" date="2017" name="Nat. Ecol. Evol.">
        <title>Genome expansion and lineage-specific genetic innovations in the forest pathogenic fungi Armillaria.</title>
        <authorList>
            <person name="Sipos G."/>
            <person name="Prasanna A.N."/>
            <person name="Walter M.C."/>
            <person name="O'Connor E."/>
            <person name="Balint B."/>
            <person name="Krizsan K."/>
            <person name="Kiss B."/>
            <person name="Hess J."/>
            <person name="Varga T."/>
            <person name="Slot J."/>
            <person name="Riley R."/>
            <person name="Boka B."/>
            <person name="Rigling D."/>
            <person name="Barry K."/>
            <person name="Lee J."/>
            <person name="Mihaltcheva S."/>
            <person name="LaButti K."/>
            <person name="Lipzen A."/>
            <person name="Waldron R."/>
            <person name="Moloney N.M."/>
            <person name="Sperisen C."/>
            <person name="Kredics L."/>
            <person name="Vagvoelgyi C."/>
            <person name="Patrignani A."/>
            <person name="Fitzpatrick D."/>
            <person name="Nagy I."/>
            <person name="Doyle S."/>
            <person name="Anderson J.B."/>
            <person name="Grigoriev I.V."/>
            <person name="Gueldener U."/>
            <person name="Muensterkoetter M."/>
            <person name="Nagy L.G."/>
        </authorList>
    </citation>
    <scope>NUCLEOTIDE SEQUENCE [LARGE SCALE GENOMIC DNA]</scope>
    <source>
        <strain evidence="2">Ar21-2</strain>
    </source>
</reference>
<dbReference type="AlphaFoldDB" id="A0A2H3CMP6"/>
<proteinExistence type="predicted"/>
<gene>
    <name evidence="1" type="ORF">ARMGADRAFT_1018496</name>
</gene>
<keyword evidence="2" id="KW-1185">Reference proteome</keyword>
<sequence length="84" mass="9727">MRPREVTRDRARVRKASRDHVRSREILSDRARTPIVGTVIPTLLFLIEHIEAHLVTSVTLIAPGPGTRFWVGNNLFLFNVWQIR</sequence>
<dbReference type="Proteomes" id="UP000217790">
    <property type="component" value="Unassembled WGS sequence"/>
</dbReference>
<protein>
    <submittedName>
        <fullName evidence="1">Uncharacterized protein</fullName>
    </submittedName>
</protein>
<dbReference type="InParanoid" id="A0A2H3CMP6"/>
<organism evidence="1 2">
    <name type="scientific">Armillaria gallica</name>
    <name type="common">Bulbous honey fungus</name>
    <name type="synonym">Armillaria bulbosa</name>
    <dbReference type="NCBI Taxonomy" id="47427"/>
    <lineage>
        <taxon>Eukaryota</taxon>
        <taxon>Fungi</taxon>
        <taxon>Dikarya</taxon>
        <taxon>Basidiomycota</taxon>
        <taxon>Agaricomycotina</taxon>
        <taxon>Agaricomycetes</taxon>
        <taxon>Agaricomycetidae</taxon>
        <taxon>Agaricales</taxon>
        <taxon>Marasmiineae</taxon>
        <taxon>Physalacriaceae</taxon>
        <taxon>Armillaria</taxon>
    </lineage>
</organism>
<name>A0A2H3CMP6_ARMGA</name>
<feature type="non-terminal residue" evidence="1">
    <location>
        <position position="84"/>
    </location>
</feature>
<evidence type="ECO:0000313" key="1">
    <source>
        <dbReference type="EMBL" id="PBK84359.1"/>
    </source>
</evidence>
<evidence type="ECO:0000313" key="2">
    <source>
        <dbReference type="Proteomes" id="UP000217790"/>
    </source>
</evidence>
<dbReference type="EMBL" id="KZ293698">
    <property type="protein sequence ID" value="PBK84359.1"/>
    <property type="molecule type" value="Genomic_DNA"/>
</dbReference>